<dbReference type="InterPro" id="IPR011055">
    <property type="entry name" value="Dup_hybrid_motif"/>
</dbReference>
<dbReference type="CDD" id="cd12797">
    <property type="entry name" value="M23_peptidase"/>
    <property type="match status" value="1"/>
</dbReference>
<comment type="caution">
    <text evidence="3">The sequence shown here is derived from an EMBL/GenBank/DDBJ whole genome shotgun (WGS) entry which is preliminary data.</text>
</comment>
<reference evidence="3" key="2">
    <citation type="submission" date="2020-09" db="EMBL/GenBank/DDBJ databases">
        <authorList>
            <person name="Sun Q."/>
            <person name="Zhou Y."/>
        </authorList>
    </citation>
    <scope>NUCLEOTIDE SEQUENCE</scope>
    <source>
        <strain evidence="3">CGMCC 1.12698</strain>
    </source>
</reference>
<keyword evidence="1" id="KW-1133">Transmembrane helix</keyword>
<dbReference type="SUPFAM" id="SSF51261">
    <property type="entry name" value="Duplicated hybrid motif"/>
    <property type="match status" value="1"/>
</dbReference>
<dbReference type="AlphaFoldDB" id="A0A917ER48"/>
<keyword evidence="4" id="KW-1185">Reference proteome</keyword>
<dbReference type="PANTHER" id="PTHR21666">
    <property type="entry name" value="PEPTIDASE-RELATED"/>
    <property type="match status" value="1"/>
</dbReference>
<dbReference type="Pfam" id="PF01551">
    <property type="entry name" value="Peptidase_M23"/>
    <property type="match status" value="1"/>
</dbReference>
<dbReference type="Proteomes" id="UP000605259">
    <property type="component" value="Unassembled WGS sequence"/>
</dbReference>
<feature type="domain" description="M23ase beta-sheet core" evidence="2">
    <location>
        <begin position="158"/>
        <end position="250"/>
    </location>
</feature>
<dbReference type="InterPro" id="IPR050570">
    <property type="entry name" value="Cell_wall_metabolism_enzyme"/>
</dbReference>
<organism evidence="3 4">
    <name type="scientific">Priestia taiwanensis</name>
    <dbReference type="NCBI Taxonomy" id="1347902"/>
    <lineage>
        <taxon>Bacteria</taxon>
        <taxon>Bacillati</taxon>
        <taxon>Bacillota</taxon>
        <taxon>Bacilli</taxon>
        <taxon>Bacillales</taxon>
        <taxon>Bacillaceae</taxon>
        <taxon>Priestia</taxon>
    </lineage>
</organism>
<accession>A0A917ER48</accession>
<reference evidence="3" key="1">
    <citation type="journal article" date="2014" name="Int. J. Syst. Evol. Microbiol.">
        <title>Complete genome sequence of Corynebacterium casei LMG S-19264T (=DSM 44701T), isolated from a smear-ripened cheese.</title>
        <authorList>
            <consortium name="US DOE Joint Genome Institute (JGI-PGF)"/>
            <person name="Walter F."/>
            <person name="Albersmeier A."/>
            <person name="Kalinowski J."/>
            <person name="Ruckert C."/>
        </authorList>
    </citation>
    <scope>NUCLEOTIDE SEQUENCE</scope>
    <source>
        <strain evidence="3">CGMCC 1.12698</strain>
    </source>
</reference>
<evidence type="ECO:0000259" key="2">
    <source>
        <dbReference type="Pfam" id="PF01551"/>
    </source>
</evidence>
<evidence type="ECO:0000313" key="4">
    <source>
        <dbReference type="Proteomes" id="UP000605259"/>
    </source>
</evidence>
<gene>
    <name evidence="3" type="primary">spoIVFA</name>
    <name evidence="3" type="ORF">GCM10007140_26790</name>
</gene>
<sequence>MNRRADEVRKRIAMRKERQVRRLNQEVEIRDLPITYDDFPVMEKSSSIFDDDTGSPRHPLFKKEVFLMKIMISAILVIIVAILFRTNHVALDPSRVVVRGVFEQEFQFAAISQWYEEQFGTPLALWPNSPKKEQNIAQVDYVVPATGKIIETFQANGQGVLVETALHASVEAIDEGTVSFIGTKERLGKTVVIQHGDGSESWYGQLDSVAVRLYDKVDAKRTIGTVSTNEEKKAGNYYFAIKQENGFVDPDKVISFE</sequence>
<dbReference type="Gene3D" id="2.70.70.10">
    <property type="entry name" value="Glucose Permease (Domain IIA)"/>
    <property type="match status" value="1"/>
</dbReference>
<dbReference type="EMBL" id="BMFK01000002">
    <property type="protein sequence ID" value="GGE75651.1"/>
    <property type="molecule type" value="Genomic_DNA"/>
</dbReference>
<keyword evidence="1" id="KW-0812">Transmembrane</keyword>
<name>A0A917ER48_9BACI</name>
<evidence type="ECO:0000313" key="3">
    <source>
        <dbReference type="EMBL" id="GGE75651.1"/>
    </source>
</evidence>
<evidence type="ECO:0000256" key="1">
    <source>
        <dbReference type="SAM" id="Phobius"/>
    </source>
</evidence>
<feature type="transmembrane region" description="Helical" evidence="1">
    <location>
        <begin position="66"/>
        <end position="84"/>
    </location>
</feature>
<dbReference type="PANTHER" id="PTHR21666:SF274">
    <property type="entry name" value="STAGE IV SPORULATION PROTEIN FA"/>
    <property type="match status" value="1"/>
</dbReference>
<protein>
    <submittedName>
        <fullName evidence="3">Stage IV sporulation protein FA</fullName>
    </submittedName>
</protein>
<dbReference type="RefSeq" id="WP_188388990.1">
    <property type="nucleotide sequence ID" value="NZ_BMFK01000002.1"/>
</dbReference>
<dbReference type="GO" id="GO:0004222">
    <property type="term" value="F:metalloendopeptidase activity"/>
    <property type="evidence" value="ECO:0007669"/>
    <property type="project" value="TreeGrafter"/>
</dbReference>
<dbReference type="InterPro" id="IPR016047">
    <property type="entry name" value="M23ase_b-sheet_dom"/>
</dbReference>
<proteinExistence type="predicted"/>
<keyword evidence="1" id="KW-0472">Membrane</keyword>